<evidence type="ECO:0000313" key="1">
    <source>
        <dbReference type="EMBL" id="CEG07320.1"/>
    </source>
</evidence>
<accession>A0A090MIE3</accession>
<evidence type="ECO:0000313" key="2">
    <source>
        <dbReference type="Proteomes" id="UP000035762"/>
    </source>
</evidence>
<dbReference type="Proteomes" id="UP000035762">
    <property type="component" value="Unassembled WGS sequence"/>
</dbReference>
<dbReference type="AlphaFoldDB" id="A0A090MIE3"/>
<gene>
    <name evidence="1" type="ORF">BN961_00709</name>
</gene>
<protein>
    <submittedName>
        <fullName evidence="1">Uncharacterized protein</fullName>
    </submittedName>
</protein>
<sequence length="65" mass="7409">MPSPVVEALSSSFSRNPEAWRAFGVRFERRSCGRRMMNHPTTPMAQIILLARRSTAVLFYPKGIK</sequence>
<dbReference type="STRING" id="1035.BN961_00709"/>
<name>A0A090MIE3_AFIFE</name>
<keyword evidence="2" id="KW-1185">Reference proteome</keyword>
<dbReference type="EMBL" id="CCAZ020000001">
    <property type="protein sequence ID" value="CEG07320.1"/>
    <property type="molecule type" value="Genomic_DNA"/>
</dbReference>
<organism evidence="1 2">
    <name type="scientific">Afipia felis</name>
    <name type="common">Cat scratch disease bacillus</name>
    <dbReference type="NCBI Taxonomy" id="1035"/>
    <lineage>
        <taxon>Bacteria</taxon>
        <taxon>Pseudomonadati</taxon>
        <taxon>Pseudomonadota</taxon>
        <taxon>Alphaproteobacteria</taxon>
        <taxon>Hyphomicrobiales</taxon>
        <taxon>Nitrobacteraceae</taxon>
        <taxon>Afipia</taxon>
    </lineage>
</organism>
<comment type="caution">
    <text evidence="1">The sequence shown here is derived from an EMBL/GenBank/DDBJ whole genome shotgun (WGS) entry which is preliminary data.</text>
</comment>
<reference evidence="1 2" key="1">
    <citation type="journal article" date="2014" name="Genome Announc.">
        <title>Genome Sequence of Afipia felis Strain 76713, Isolated in Hospital Water Using an Amoeba Co-Culture Procedure.</title>
        <authorList>
            <person name="Benamar S."/>
            <person name="La Scola B."/>
            <person name="Croce O."/>
        </authorList>
    </citation>
    <scope>NUCLEOTIDE SEQUENCE [LARGE SCALE GENOMIC DNA]</scope>
    <source>
        <strain evidence="1 2">76713</strain>
    </source>
</reference>
<proteinExistence type="predicted"/>